<name>A0ABN0R9N6_MYCUL</name>
<evidence type="ECO:0000256" key="1">
    <source>
        <dbReference type="SAM" id="MobiDB-lite"/>
    </source>
</evidence>
<sequence length="54" mass="5761">MAAPQNRQQNATLFGINSATRSPCDPERPQHAGASGWSAYSARCVIRTLVEGST</sequence>
<comment type="caution">
    <text evidence="2">The sequence shown here is derived from an EMBL/GenBank/DDBJ whole genome shotgun (WGS) entry which is preliminary data.</text>
</comment>
<organism evidence="2 3">
    <name type="scientific">Mycobacterium ulcerans str. Harvey</name>
    <dbReference type="NCBI Taxonomy" id="1299332"/>
    <lineage>
        <taxon>Bacteria</taxon>
        <taxon>Bacillati</taxon>
        <taxon>Actinomycetota</taxon>
        <taxon>Actinomycetes</taxon>
        <taxon>Mycobacteriales</taxon>
        <taxon>Mycobacteriaceae</taxon>
        <taxon>Mycobacterium</taxon>
        <taxon>Mycobacterium ulcerans group</taxon>
    </lineage>
</organism>
<accession>A0ABN0R9N6</accession>
<reference evidence="2 3" key="1">
    <citation type="submission" date="2014-01" db="EMBL/GenBank/DDBJ databases">
        <authorList>
            <person name="Dobos K."/>
            <person name="Lenaerts A."/>
            <person name="Ordway D."/>
            <person name="DeGroote M.A."/>
            <person name="Parker T."/>
            <person name="Sizemore C."/>
            <person name="Tallon L.J."/>
            <person name="Sadzewicz L.K."/>
            <person name="Sengamalay N."/>
            <person name="Fraser C.M."/>
            <person name="Hine E."/>
            <person name="Shefchek K.A."/>
            <person name="Das S.P."/>
            <person name="Tettelin H."/>
        </authorList>
    </citation>
    <scope>NUCLEOTIDE SEQUENCE [LARGE SCALE GENOMIC DNA]</scope>
    <source>
        <strain evidence="2 3">Harvey</strain>
    </source>
</reference>
<gene>
    <name evidence="2" type="ORF">I551_8851</name>
</gene>
<dbReference type="EMBL" id="JAOL01000034">
    <property type="protein sequence ID" value="EUA93882.1"/>
    <property type="molecule type" value="Genomic_DNA"/>
</dbReference>
<feature type="compositionally biased region" description="Polar residues" evidence="1">
    <location>
        <begin position="1"/>
        <end position="21"/>
    </location>
</feature>
<proteinExistence type="predicted"/>
<evidence type="ECO:0000313" key="2">
    <source>
        <dbReference type="EMBL" id="EUA93882.1"/>
    </source>
</evidence>
<protein>
    <submittedName>
        <fullName evidence="2">Uncharacterized protein</fullName>
    </submittedName>
</protein>
<evidence type="ECO:0000313" key="3">
    <source>
        <dbReference type="Proteomes" id="UP000020681"/>
    </source>
</evidence>
<feature type="region of interest" description="Disordered" evidence="1">
    <location>
        <begin position="1"/>
        <end position="37"/>
    </location>
</feature>
<dbReference type="Proteomes" id="UP000020681">
    <property type="component" value="Unassembled WGS sequence"/>
</dbReference>
<keyword evidence="3" id="KW-1185">Reference proteome</keyword>